<dbReference type="InterPro" id="IPR052220">
    <property type="entry name" value="METTL25"/>
</dbReference>
<feature type="domain" description="Methyltransferase" evidence="1">
    <location>
        <begin position="103"/>
        <end position="247"/>
    </location>
</feature>
<evidence type="ECO:0000313" key="3">
    <source>
        <dbReference type="Proteomes" id="UP001549920"/>
    </source>
</evidence>
<name>A0ABR3H2E8_LOXSC</name>
<protein>
    <recommendedName>
        <fullName evidence="1">Methyltransferase domain-containing protein</fullName>
    </recommendedName>
</protein>
<accession>A0ABR3H2E8</accession>
<gene>
    <name evidence="2" type="ORF">ABMA27_010839</name>
</gene>
<evidence type="ECO:0000259" key="1">
    <source>
        <dbReference type="Pfam" id="PF13679"/>
    </source>
</evidence>
<comment type="caution">
    <text evidence="2">The sequence shown here is derived from an EMBL/GenBank/DDBJ whole genome shotgun (WGS) entry which is preliminary data.</text>
</comment>
<organism evidence="2 3">
    <name type="scientific">Loxostege sticticalis</name>
    <name type="common">Beet webworm moth</name>
    <dbReference type="NCBI Taxonomy" id="481309"/>
    <lineage>
        <taxon>Eukaryota</taxon>
        <taxon>Metazoa</taxon>
        <taxon>Ecdysozoa</taxon>
        <taxon>Arthropoda</taxon>
        <taxon>Hexapoda</taxon>
        <taxon>Insecta</taxon>
        <taxon>Pterygota</taxon>
        <taxon>Neoptera</taxon>
        <taxon>Endopterygota</taxon>
        <taxon>Lepidoptera</taxon>
        <taxon>Glossata</taxon>
        <taxon>Ditrysia</taxon>
        <taxon>Pyraloidea</taxon>
        <taxon>Crambidae</taxon>
        <taxon>Pyraustinae</taxon>
        <taxon>Loxostege</taxon>
    </lineage>
</organism>
<dbReference type="Proteomes" id="UP001549920">
    <property type="component" value="Unassembled WGS sequence"/>
</dbReference>
<dbReference type="PANTHER" id="PTHR12496:SF0">
    <property type="entry name" value="METHYLTRANSFERASE DOMAIN-CONTAINING PROTEIN"/>
    <property type="match status" value="1"/>
</dbReference>
<evidence type="ECO:0000313" key="2">
    <source>
        <dbReference type="EMBL" id="KAL0858980.1"/>
    </source>
</evidence>
<dbReference type="InterPro" id="IPR029063">
    <property type="entry name" value="SAM-dependent_MTases_sf"/>
</dbReference>
<dbReference type="InterPro" id="IPR025714">
    <property type="entry name" value="Methyltranfer_dom"/>
</dbReference>
<proteinExistence type="predicted"/>
<reference evidence="2 3" key="1">
    <citation type="submission" date="2024-06" db="EMBL/GenBank/DDBJ databases">
        <title>A chromosome-level genome assembly of beet webworm, Loxostege sticticalis.</title>
        <authorList>
            <person name="Zhang Y."/>
        </authorList>
    </citation>
    <scope>NUCLEOTIDE SEQUENCE [LARGE SCALE GENOMIC DNA]</scope>
    <source>
        <strain evidence="2">AQ026</strain>
        <tissue evidence="2">Whole body</tissue>
    </source>
</reference>
<sequence>MSLPKAFATPEDYFEACFDFFTKYKFVLDGPNTDILINKTLNNIDIPDLECLDVYDEKFTLNGLKDIEYFKDFCTALERLSVLYGDVEERTNNIELEAPVGPKKKYEVITLAKEVEDICYIYGCDTVIDVGSGLGYLDQMFYEATGYNVLGLECNLSHYARAVDRQMKYHESSLENVVYIHHRVTKNSGEDISQYLRDYFRNHGAVCITGLHSCGDLAVEGMSLFLKMEDVRTLILMPCCYHKMERQGNRFVNFPLSSALKEVFDRRNGEELIGVPFMRLAAHPTQNDRSLEQMVFSLMSRAVLQLYAFTHKCTVSRNRRKAVKVRKCDTFEEYITQAATTGFTLIPNTPIYGSIPVSAEDEQHERINNFDLDKLRHIWRSYPEVHFKKAAIYIVMQNYMQPVVENFLLYDRLLYLKEMGVDVCEHKKFFNEGQSPRCIALTAAKETK</sequence>
<dbReference type="PANTHER" id="PTHR12496">
    <property type="entry name" value="CGI-41 METHYLTRANSFERASE"/>
    <property type="match status" value="1"/>
</dbReference>
<dbReference type="Pfam" id="PF13679">
    <property type="entry name" value="Methyltransf_32"/>
    <property type="match status" value="1"/>
</dbReference>
<keyword evidence="3" id="KW-1185">Reference proteome</keyword>
<dbReference type="SUPFAM" id="SSF53335">
    <property type="entry name" value="S-adenosyl-L-methionine-dependent methyltransferases"/>
    <property type="match status" value="1"/>
</dbReference>
<dbReference type="EMBL" id="JBEUOH010000028">
    <property type="protein sequence ID" value="KAL0858980.1"/>
    <property type="molecule type" value="Genomic_DNA"/>
</dbReference>